<dbReference type="AlphaFoldDB" id="S3DVL2"/>
<keyword evidence="3" id="KW-1185">Reference proteome</keyword>
<protein>
    <submittedName>
        <fullName evidence="2">Uncharacterized protein</fullName>
    </submittedName>
</protein>
<gene>
    <name evidence="2" type="ORF">GLAREA_03400</name>
</gene>
<feature type="compositionally biased region" description="Acidic residues" evidence="1">
    <location>
        <begin position="65"/>
        <end position="74"/>
    </location>
</feature>
<feature type="compositionally biased region" description="Low complexity" evidence="1">
    <location>
        <begin position="75"/>
        <end position="94"/>
    </location>
</feature>
<evidence type="ECO:0000313" key="2">
    <source>
        <dbReference type="EMBL" id="EPE30433.1"/>
    </source>
</evidence>
<dbReference type="Proteomes" id="UP000016922">
    <property type="component" value="Unassembled WGS sequence"/>
</dbReference>
<dbReference type="RefSeq" id="XP_008081844.1">
    <property type="nucleotide sequence ID" value="XM_008083653.1"/>
</dbReference>
<feature type="region of interest" description="Disordered" evidence="1">
    <location>
        <begin position="36"/>
        <end position="96"/>
    </location>
</feature>
<proteinExistence type="predicted"/>
<dbReference type="OrthoDB" id="10310716at2759"/>
<dbReference type="GeneID" id="19462455"/>
<organism evidence="2 3">
    <name type="scientific">Glarea lozoyensis (strain ATCC 20868 / MF5171)</name>
    <dbReference type="NCBI Taxonomy" id="1116229"/>
    <lineage>
        <taxon>Eukaryota</taxon>
        <taxon>Fungi</taxon>
        <taxon>Dikarya</taxon>
        <taxon>Ascomycota</taxon>
        <taxon>Pezizomycotina</taxon>
        <taxon>Leotiomycetes</taxon>
        <taxon>Helotiales</taxon>
        <taxon>Helotiaceae</taxon>
        <taxon>Glarea</taxon>
    </lineage>
</organism>
<feature type="compositionally biased region" description="Acidic residues" evidence="1">
    <location>
        <begin position="41"/>
        <end position="57"/>
    </location>
</feature>
<sequence>MFDETPTDPYNNNFHEYAYLNRYNVFGDPRLDVISDKEVDQSADETVDEDYGEMDWSAEEHGSVEDDTSEDSENDTSPKQSQSSQSDLSDSCGSPANEKLSELVVQEEAALPPPVFEFTFTVEHNINLSIEVTPPEDTSITTPPTLSKLPENRKRKAIHSLMEMMTLSENISPKYNPTTMPSPEETAKRRRLGTFPIPTTNLPLSVYNPSARSTSKPPDPKRLKIYFHKACLHRVDYKTLPEILETYESTTNLIRTADANHFFIAEPRWCTDCIFMKSSSLRVNYPEPSSLTKRDLLIHAKEKGWRDGKIASLSTPISVCLAPYPAVDEHLYHPPSRAEERIEMLFGNVGVESAKVKRKRGREVERMVEMYNGGFMLGMKFGVSREEDRFDVGERLFTEMRLLGSW</sequence>
<dbReference type="HOGENOM" id="CLU_056591_0_0_1"/>
<dbReference type="KEGG" id="glz:GLAREA_03400"/>
<dbReference type="EMBL" id="KE145363">
    <property type="protein sequence ID" value="EPE30433.1"/>
    <property type="molecule type" value="Genomic_DNA"/>
</dbReference>
<evidence type="ECO:0000256" key="1">
    <source>
        <dbReference type="SAM" id="MobiDB-lite"/>
    </source>
</evidence>
<accession>S3DVL2</accession>
<evidence type="ECO:0000313" key="3">
    <source>
        <dbReference type="Proteomes" id="UP000016922"/>
    </source>
</evidence>
<name>S3DVL2_GLAL2</name>
<reference evidence="2 3" key="1">
    <citation type="journal article" date="2013" name="BMC Genomics">
        <title>Genomics-driven discovery of the pneumocandin biosynthetic gene cluster in the fungus Glarea lozoyensis.</title>
        <authorList>
            <person name="Chen L."/>
            <person name="Yue Q."/>
            <person name="Zhang X."/>
            <person name="Xiang M."/>
            <person name="Wang C."/>
            <person name="Li S."/>
            <person name="Che Y."/>
            <person name="Ortiz-Lopez F.J."/>
            <person name="Bills G.F."/>
            <person name="Liu X."/>
            <person name="An Z."/>
        </authorList>
    </citation>
    <scope>NUCLEOTIDE SEQUENCE [LARGE SCALE GENOMIC DNA]</scope>
    <source>
        <strain evidence="3">ATCC 20868 / MF5171</strain>
    </source>
</reference>